<proteinExistence type="predicted"/>
<name>A0A1E4T2D3_9ASCO</name>
<gene>
    <name evidence="1" type="ORF">CANARDRAFT_27981</name>
</gene>
<reference evidence="2" key="1">
    <citation type="submission" date="2016-04" db="EMBL/GenBank/DDBJ databases">
        <title>Comparative genomics of biotechnologically important yeasts.</title>
        <authorList>
            <consortium name="DOE Joint Genome Institute"/>
            <person name="Riley R."/>
            <person name="Haridas S."/>
            <person name="Wolfe K.H."/>
            <person name="Lopes M.R."/>
            <person name="Hittinger C.T."/>
            <person name="Goker M."/>
            <person name="Salamov A."/>
            <person name="Wisecaver J."/>
            <person name="Long T.M."/>
            <person name="Aerts A.L."/>
            <person name="Barry K."/>
            <person name="Choi C."/>
            <person name="Clum A."/>
            <person name="Coughlan A.Y."/>
            <person name="Deshpande S."/>
            <person name="Douglass A.P."/>
            <person name="Hanson S.J."/>
            <person name="Klenk H.-P."/>
            <person name="Labutti K."/>
            <person name="Lapidus A."/>
            <person name="Lindquist E."/>
            <person name="Lipzen A."/>
            <person name="Meier-Kolthoff J.P."/>
            <person name="Ohm R.A."/>
            <person name="Otillar R.P."/>
            <person name="Pangilinan J."/>
            <person name="Peng Y."/>
            <person name="Rokas A."/>
            <person name="Rosa C.A."/>
            <person name="Scheuner C."/>
            <person name="Sibirny A.A."/>
            <person name="Slot J.C."/>
            <person name="Stielow J.B."/>
            <person name="Sun H."/>
            <person name="Kurtzman C.P."/>
            <person name="Blackwell M."/>
            <person name="Grigoriev I.V."/>
            <person name="Jeffries T.W."/>
        </authorList>
    </citation>
    <scope>NUCLEOTIDE SEQUENCE [LARGE SCALE GENOMIC DNA]</scope>
    <source>
        <strain evidence="2">NRRL YB-2248</strain>
    </source>
</reference>
<dbReference type="Proteomes" id="UP000094801">
    <property type="component" value="Unassembled WGS sequence"/>
</dbReference>
<keyword evidence="2" id="KW-1185">Reference proteome</keyword>
<sequence length="209" mass="25020">MITAASSYWGMSGYQPFRRPVLDFEEETIYWEEKLLKSPSESKIKHERRIKQRQNRDLEMSVSNVMQFDPSIDYLNLVEVLKDLDGRKKKVKKYDYSMFDEDFIGNKPVFIHFSEQSREMMADPIKFYKTLKFVGERKLSTKFPMMQFDIEQYYWRMVKFLLCESNATFLFGEYFEDGEMGTMCKDFVDGHIEALDEHEHVLVNAFFSK</sequence>
<keyword evidence="1" id="KW-0808">Transferase</keyword>
<accession>A0A1E4T2D3</accession>
<protein>
    <submittedName>
        <fullName evidence="1">Glycosyltransferase family 71 protein</fullName>
    </submittedName>
</protein>
<organism evidence="1 2">
    <name type="scientific">[Candida] arabinofermentans NRRL YB-2248</name>
    <dbReference type="NCBI Taxonomy" id="983967"/>
    <lineage>
        <taxon>Eukaryota</taxon>
        <taxon>Fungi</taxon>
        <taxon>Dikarya</taxon>
        <taxon>Ascomycota</taxon>
        <taxon>Saccharomycotina</taxon>
        <taxon>Pichiomycetes</taxon>
        <taxon>Pichiales</taxon>
        <taxon>Pichiaceae</taxon>
        <taxon>Ogataea</taxon>
        <taxon>Ogataea/Candida clade</taxon>
    </lineage>
</organism>
<dbReference type="AlphaFoldDB" id="A0A1E4T2D3"/>
<evidence type="ECO:0000313" key="2">
    <source>
        <dbReference type="Proteomes" id="UP000094801"/>
    </source>
</evidence>
<dbReference type="GO" id="GO:0016740">
    <property type="term" value="F:transferase activity"/>
    <property type="evidence" value="ECO:0007669"/>
    <property type="project" value="UniProtKB-KW"/>
</dbReference>
<evidence type="ECO:0000313" key="1">
    <source>
        <dbReference type="EMBL" id="ODV85909.1"/>
    </source>
</evidence>
<dbReference type="EMBL" id="KV453851">
    <property type="protein sequence ID" value="ODV85909.1"/>
    <property type="molecule type" value="Genomic_DNA"/>
</dbReference>